<keyword evidence="4" id="KW-0862">Zinc</keyword>
<evidence type="ECO:0000313" key="6">
    <source>
        <dbReference type="EMBL" id="AGS52823.1"/>
    </source>
</evidence>
<dbReference type="InterPro" id="IPR026591">
    <property type="entry name" value="Sirtuin_cat_small_dom_sf"/>
</dbReference>
<keyword evidence="2" id="KW-0808">Transferase</keyword>
<dbReference type="InterPro" id="IPR050134">
    <property type="entry name" value="NAD-dep_sirtuin_deacylases"/>
</dbReference>
<keyword evidence="3" id="KW-0520">NAD</keyword>
<dbReference type="PANTHER" id="PTHR11085">
    <property type="entry name" value="NAD-DEPENDENT PROTEIN DEACYLASE SIRTUIN-5, MITOCHONDRIAL-RELATED"/>
    <property type="match status" value="1"/>
</dbReference>
<dbReference type="PROSITE" id="PS50305">
    <property type="entry name" value="SIRTUIN"/>
    <property type="match status" value="1"/>
</dbReference>
<feature type="domain" description="Deacetylase sirtuin-type" evidence="5">
    <location>
        <begin position="4"/>
        <end position="257"/>
    </location>
</feature>
<dbReference type="InterPro" id="IPR003000">
    <property type="entry name" value="Sirtuin"/>
</dbReference>
<dbReference type="EMBL" id="JQ844213">
    <property type="protein sequence ID" value="AGS52823.1"/>
    <property type="molecule type" value="Genomic_DNA"/>
</dbReference>
<dbReference type="Gene3D" id="3.30.1600.10">
    <property type="entry name" value="SIR2/SIRT2 'Small Domain"/>
    <property type="match status" value="1"/>
</dbReference>
<dbReference type="NCBIfam" id="NF001753">
    <property type="entry name" value="PRK00481.1-3"/>
    <property type="match status" value="1"/>
</dbReference>
<reference evidence="6" key="1">
    <citation type="submission" date="2012-03" db="EMBL/GenBank/DDBJ databases">
        <title>Functional metagenomics reveals considerable lignocellulase gene clusters in the gut microbiome of a wood-feeding higher termite.</title>
        <authorList>
            <person name="Liu N."/>
        </authorList>
    </citation>
    <scope>NUCLEOTIDE SEQUENCE</scope>
</reference>
<dbReference type="GO" id="GO:0017136">
    <property type="term" value="F:histone deacetylase activity, NAD-dependent"/>
    <property type="evidence" value="ECO:0007669"/>
    <property type="project" value="TreeGrafter"/>
</dbReference>
<dbReference type="InterPro" id="IPR026590">
    <property type="entry name" value="Ssirtuin_cat_dom"/>
</dbReference>
<accession>A0A806K0I5</accession>
<feature type="active site" description="Proton acceptor" evidence="4">
    <location>
        <position position="126"/>
    </location>
</feature>
<feature type="binding site" evidence="4">
    <location>
        <position position="137"/>
    </location>
    <ligand>
        <name>Zn(2+)</name>
        <dbReference type="ChEBI" id="CHEBI:29105"/>
    </ligand>
</feature>
<dbReference type="SUPFAM" id="SSF52467">
    <property type="entry name" value="DHS-like NAD/FAD-binding domain"/>
    <property type="match status" value="1"/>
</dbReference>
<dbReference type="Gene3D" id="3.40.50.1220">
    <property type="entry name" value="TPP-binding domain"/>
    <property type="match status" value="1"/>
</dbReference>
<feature type="binding site" evidence="4">
    <location>
        <position position="134"/>
    </location>
    <ligand>
        <name>Zn(2+)</name>
        <dbReference type="ChEBI" id="CHEBI:29105"/>
    </ligand>
</feature>
<sequence>MKHLQDNFEVISERAIALIREARNIVALTGAGISTEAGVPDFRGPGGLWGDAEKLDFLSLSGFRRSPEGFYRASSDLIAAISRAEPTPAHRLLVRLEEMGKLKAVATQNIDGLHTTAGSRAVYELHGTYRTGRCTKCAKAYEMAGYYAEMEAGRLTLPRCSVCAAPIKPDIVLFEERLPEEAWEKSVAAAGACDLMLIFGSSLVVYPAAELPMIAIAGGAKLVIVNMDPTGHDSLAAVTIHGKLGDFARLASEKICV</sequence>
<name>A0A806K0I5_9BACT</name>
<dbReference type="GO" id="GO:0046872">
    <property type="term" value="F:metal ion binding"/>
    <property type="evidence" value="ECO:0007669"/>
    <property type="project" value="UniProtKB-KW"/>
</dbReference>
<organism evidence="6">
    <name type="scientific">uncultured bacterium contig00009</name>
    <dbReference type="NCBI Taxonomy" id="1181501"/>
    <lineage>
        <taxon>Bacteria</taxon>
        <taxon>environmental samples</taxon>
    </lineage>
</organism>
<evidence type="ECO:0000256" key="4">
    <source>
        <dbReference type="PROSITE-ProRule" id="PRU00236"/>
    </source>
</evidence>
<dbReference type="PANTHER" id="PTHR11085:SF10">
    <property type="entry name" value="NAD-DEPENDENT PROTEIN DEACYLASE SIRTUIN-5, MITOCHONDRIAL-RELATED"/>
    <property type="match status" value="1"/>
</dbReference>
<feature type="binding site" evidence="4">
    <location>
        <position position="163"/>
    </location>
    <ligand>
        <name>Zn(2+)</name>
        <dbReference type="ChEBI" id="CHEBI:29105"/>
    </ligand>
</feature>
<dbReference type="EC" id="2.3.1.286" evidence="1"/>
<dbReference type="InterPro" id="IPR029035">
    <property type="entry name" value="DHS-like_NAD/FAD-binding_dom"/>
</dbReference>
<evidence type="ECO:0000256" key="2">
    <source>
        <dbReference type="ARBA" id="ARBA00022679"/>
    </source>
</evidence>
<dbReference type="CDD" id="cd01407">
    <property type="entry name" value="SIR2-fam"/>
    <property type="match status" value="1"/>
</dbReference>
<dbReference type="GO" id="GO:0070403">
    <property type="term" value="F:NAD+ binding"/>
    <property type="evidence" value="ECO:0007669"/>
    <property type="project" value="InterPro"/>
</dbReference>
<evidence type="ECO:0000259" key="5">
    <source>
        <dbReference type="PROSITE" id="PS50305"/>
    </source>
</evidence>
<evidence type="ECO:0000256" key="1">
    <source>
        <dbReference type="ARBA" id="ARBA00012928"/>
    </source>
</evidence>
<evidence type="ECO:0000256" key="3">
    <source>
        <dbReference type="ARBA" id="ARBA00023027"/>
    </source>
</evidence>
<feature type="binding site" evidence="4">
    <location>
        <position position="160"/>
    </location>
    <ligand>
        <name>Zn(2+)</name>
        <dbReference type="ChEBI" id="CHEBI:29105"/>
    </ligand>
</feature>
<protein>
    <recommendedName>
        <fullName evidence="1">protein acetyllysine N-acetyltransferase</fullName>
        <ecNumber evidence="1">2.3.1.286</ecNumber>
    </recommendedName>
</protein>
<dbReference type="Pfam" id="PF02146">
    <property type="entry name" value="SIR2"/>
    <property type="match status" value="1"/>
</dbReference>
<dbReference type="AlphaFoldDB" id="A0A806K0I5"/>
<proteinExistence type="predicted"/>
<keyword evidence="4" id="KW-0479">Metal-binding</keyword>